<evidence type="ECO:0000259" key="1">
    <source>
        <dbReference type="Pfam" id="PF01738"/>
    </source>
</evidence>
<dbReference type="PANTHER" id="PTHR46623">
    <property type="entry name" value="CARBOXYMETHYLENEBUTENOLIDASE-RELATED"/>
    <property type="match status" value="1"/>
</dbReference>
<dbReference type="SUPFAM" id="SSF53474">
    <property type="entry name" value="alpha/beta-Hydrolases"/>
    <property type="match status" value="1"/>
</dbReference>
<dbReference type="InterPro" id="IPR051049">
    <property type="entry name" value="Dienelactone_hydrolase-like"/>
</dbReference>
<keyword evidence="3" id="KW-1185">Reference proteome</keyword>
<dbReference type="InterPro" id="IPR002925">
    <property type="entry name" value="Dienelactn_hydro"/>
</dbReference>
<proteinExistence type="predicted"/>
<feature type="domain" description="Dienelactone hydrolase" evidence="1">
    <location>
        <begin position="35"/>
        <end position="260"/>
    </location>
</feature>
<reference evidence="2 3" key="1">
    <citation type="submission" date="2020-07" db="EMBL/GenBank/DDBJ databases">
        <title>Taxonomic revisions and descriptions of new bacterial species based on genomic comparisons in the high-G+C-content subgroup of the family Alcaligenaceae.</title>
        <authorList>
            <person name="Szabo A."/>
            <person name="Felfoldi T."/>
        </authorList>
    </citation>
    <scope>NUCLEOTIDE SEQUENCE [LARGE SCALE GENOMIC DNA]</scope>
    <source>
        <strain evidence="2 3">DSM 25667</strain>
    </source>
</reference>
<dbReference type="AlphaFoldDB" id="A0A853H966"/>
<name>A0A853H966_9BURK</name>
<organism evidence="2 3">
    <name type="scientific">Pollutimonas harenae</name>
    <dbReference type="NCBI Taxonomy" id="657015"/>
    <lineage>
        <taxon>Bacteria</taxon>
        <taxon>Pseudomonadati</taxon>
        <taxon>Pseudomonadota</taxon>
        <taxon>Betaproteobacteria</taxon>
        <taxon>Burkholderiales</taxon>
        <taxon>Alcaligenaceae</taxon>
        <taxon>Pollutimonas</taxon>
    </lineage>
</organism>
<sequence>MSFSSITGMEPTAVHTGADGLRHGLVDIPTFDGTIAAYYAAPADQDQPPLILVIQEIFGVHEHIKDVCRRLAQQGYMAVAVELYQRQGDAAQYTDMQELIKDIVAKVPDEQVLADLDASLEWAVAQGADATRLGVTGFCWGGRLTWLYAAHQPRCKAAAAWYGRLTRGHGPLQIRNPVDVAAELHAPVLGLYGAQDASIPLEDVTRMETALAQGSLAAQASRFVVYQDSGHAFYADYRPSYNAADAQDAWGKMLDWFGQHMDQGL</sequence>
<dbReference type="Pfam" id="PF01738">
    <property type="entry name" value="DLH"/>
    <property type="match status" value="1"/>
</dbReference>
<keyword evidence="2" id="KW-0378">Hydrolase</keyword>
<comment type="caution">
    <text evidence="2">The sequence shown here is derived from an EMBL/GenBank/DDBJ whole genome shotgun (WGS) entry which is preliminary data.</text>
</comment>
<dbReference type="PANTHER" id="PTHR46623:SF6">
    <property type="entry name" value="ALPHA_BETA-HYDROLASES SUPERFAMILY PROTEIN"/>
    <property type="match status" value="1"/>
</dbReference>
<dbReference type="GO" id="GO:0016787">
    <property type="term" value="F:hydrolase activity"/>
    <property type="evidence" value="ECO:0007669"/>
    <property type="project" value="UniProtKB-KW"/>
</dbReference>
<dbReference type="Gene3D" id="3.40.50.1820">
    <property type="entry name" value="alpha/beta hydrolase"/>
    <property type="match status" value="1"/>
</dbReference>
<evidence type="ECO:0000313" key="2">
    <source>
        <dbReference type="EMBL" id="NYT86584.1"/>
    </source>
</evidence>
<dbReference type="Proteomes" id="UP000554144">
    <property type="component" value="Unassembled WGS sequence"/>
</dbReference>
<dbReference type="InterPro" id="IPR029058">
    <property type="entry name" value="AB_hydrolase_fold"/>
</dbReference>
<protein>
    <submittedName>
        <fullName evidence="2">Dienelactone hydrolase family protein</fullName>
    </submittedName>
</protein>
<evidence type="ECO:0000313" key="3">
    <source>
        <dbReference type="Proteomes" id="UP000554144"/>
    </source>
</evidence>
<gene>
    <name evidence="2" type="ORF">H0A62_13310</name>
</gene>
<dbReference type="OrthoDB" id="9787933at2"/>
<dbReference type="RefSeq" id="WP_130040118.1">
    <property type="nucleotide sequence ID" value="NZ_JACCEV010000003.1"/>
</dbReference>
<accession>A0A853H966</accession>
<dbReference type="EMBL" id="JACCEV010000003">
    <property type="protein sequence ID" value="NYT86584.1"/>
    <property type="molecule type" value="Genomic_DNA"/>
</dbReference>